<keyword evidence="2" id="KW-1185">Reference proteome</keyword>
<proteinExistence type="predicted"/>
<protein>
    <submittedName>
        <fullName evidence="1">Uncharacterized protein</fullName>
    </submittedName>
</protein>
<reference evidence="2" key="2">
    <citation type="submission" date="2011-01" db="EMBL/GenBank/DDBJ databases">
        <title>The complete genome of Nitratifractor salsuginis DSM 16511.</title>
        <authorList>
            <consortium name="US DOE Joint Genome Institute (JGI-PGF)"/>
            <person name="Lucas S."/>
            <person name="Copeland A."/>
            <person name="Lapidus A."/>
            <person name="Bruce D."/>
            <person name="Goodwin L."/>
            <person name="Pitluck S."/>
            <person name="Kyrpides N."/>
            <person name="Mavromatis K."/>
            <person name="Ivanova N."/>
            <person name="Mikhailova N."/>
            <person name="Zeytun A."/>
            <person name="Detter J.C."/>
            <person name="Tapia R."/>
            <person name="Han C."/>
            <person name="Land M."/>
            <person name="Hauser L."/>
            <person name="Markowitz V."/>
            <person name="Cheng J.-F."/>
            <person name="Hugenholtz P."/>
            <person name="Woyke T."/>
            <person name="Wu D."/>
            <person name="Tindall B."/>
            <person name="Schuetze A."/>
            <person name="Brambilla E."/>
            <person name="Klenk H.-P."/>
            <person name="Eisen J.A."/>
        </authorList>
    </citation>
    <scope>NUCLEOTIDE SEQUENCE [LARGE SCALE GENOMIC DNA]</scope>
    <source>
        <strain evidence="2">DSM 16511 / JCM 12458 / E9I37-1</strain>
    </source>
</reference>
<dbReference type="AlphaFoldDB" id="E6X314"/>
<dbReference type="InterPro" id="IPR018563">
    <property type="entry name" value="DUF2018"/>
</dbReference>
<dbReference type="Proteomes" id="UP000008633">
    <property type="component" value="Chromosome"/>
</dbReference>
<dbReference type="Pfam" id="PF09442">
    <property type="entry name" value="DUF2018"/>
    <property type="match status" value="1"/>
</dbReference>
<dbReference type="EMBL" id="CP002452">
    <property type="protein sequence ID" value="ADV46158.1"/>
    <property type="molecule type" value="Genomic_DNA"/>
</dbReference>
<organism evidence="1 2">
    <name type="scientific">Nitratifractor salsuginis (strain DSM 16511 / JCM 12458 / E9I37-1)</name>
    <dbReference type="NCBI Taxonomy" id="749222"/>
    <lineage>
        <taxon>Bacteria</taxon>
        <taxon>Pseudomonadati</taxon>
        <taxon>Campylobacterota</taxon>
        <taxon>Epsilonproteobacteria</taxon>
        <taxon>Campylobacterales</taxon>
        <taxon>Sulfurovaceae</taxon>
        <taxon>Nitratifractor</taxon>
    </lineage>
</organism>
<dbReference type="OrthoDB" id="5339893at2"/>
<dbReference type="InterPro" id="IPR023126">
    <property type="entry name" value="HP0242-like_sf"/>
</dbReference>
<reference evidence="1 2" key="1">
    <citation type="journal article" date="2011" name="Stand. Genomic Sci.">
        <title>Complete genome sequence of Nitratifractor salsuginis type strain (E9I37-1).</title>
        <authorList>
            <person name="Anderson I."/>
            <person name="Sikorski J."/>
            <person name="Zeytun A."/>
            <person name="Nolan M."/>
            <person name="Lapidus A."/>
            <person name="Lucas S."/>
            <person name="Hammon N."/>
            <person name="Deshpande S."/>
            <person name="Cheng J.F."/>
            <person name="Tapia R."/>
            <person name="Han C."/>
            <person name="Goodwin L."/>
            <person name="Pitluck S."/>
            <person name="Liolios K."/>
            <person name="Pagani I."/>
            <person name="Ivanova N."/>
            <person name="Huntemann M."/>
            <person name="Mavromatis K."/>
            <person name="Ovchinikova G."/>
            <person name="Pati A."/>
            <person name="Chen A."/>
            <person name="Palaniappan K."/>
            <person name="Land M."/>
            <person name="Hauser L."/>
            <person name="Brambilla E.M."/>
            <person name="Ngatchou-Djao O.D."/>
            <person name="Rohde M."/>
            <person name="Tindall B.J."/>
            <person name="Goker M."/>
            <person name="Detter J.C."/>
            <person name="Woyke T."/>
            <person name="Bristow J."/>
            <person name="Eisen J.A."/>
            <person name="Markowitz V."/>
            <person name="Hugenholtz P."/>
            <person name="Klenk H.P."/>
            <person name="Kyrpides N.C."/>
        </authorList>
    </citation>
    <scope>NUCLEOTIDE SEQUENCE [LARGE SCALE GENOMIC DNA]</scope>
    <source>
        <strain evidence="2">DSM 16511 / JCM 12458 / E9I37-1</strain>
    </source>
</reference>
<dbReference type="Gene3D" id="1.10.3350.10">
    <property type="entry name" value="HP0242-like domain"/>
    <property type="match status" value="1"/>
</dbReference>
<dbReference type="HOGENOM" id="CLU_182084_0_0_7"/>
<evidence type="ECO:0000313" key="1">
    <source>
        <dbReference type="EMBL" id="ADV46158.1"/>
    </source>
</evidence>
<evidence type="ECO:0000313" key="2">
    <source>
        <dbReference type="Proteomes" id="UP000008633"/>
    </source>
</evidence>
<gene>
    <name evidence="1" type="ordered locus">Nitsa_0898</name>
</gene>
<dbReference type="RefSeq" id="WP_013553852.1">
    <property type="nucleotide sequence ID" value="NC_014935.1"/>
</dbReference>
<accession>E6X314</accession>
<dbReference type="SUPFAM" id="SSF158752">
    <property type="entry name" value="HP0242-like"/>
    <property type="match status" value="1"/>
</dbReference>
<dbReference type="KEGG" id="nsa:Nitsa_0898"/>
<sequence length="94" mass="10957">MRLFDDDEDGFLSTTPRENFFQVIHTANRNIVDLELEKLIERLAVAEKMLEEKGLEEEYERQVLTLPTAEPTEIENRKNSLFIETVGNIVTQCE</sequence>
<name>E6X314_NITSE</name>
<dbReference type="STRING" id="749222.Nitsa_0898"/>